<dbReference type="AlphaFoldDB" id="A0A388LMY0"/>
<dbReference type="Gramene" id="GBG83583">
    <property type="protein sequence ID" value="GBG83583"/>
    <property type="gene ID" value="CBR_g37301"/>
</dbReference>
<dbReference type="Pfam" id="PF00646">
    <property type="entry name" value="F-box"/>
    <property type="match status" value="1"/>
</dbReference>
<dbReference type="InterPro" id="IPR036047">
    <property type="entry name" value="F-box-like_dom_sf"/>
</dbReference>
<dbReference type="Pfam" id="PF01344">
    <property type="entry name" value="Kelch_1"/>
    <property type="match status" value="1"/>
</dbReference>
<sequence length="443" mass="48165">MMSGASEGDKVGKDTNINEDGGTGRVTHVALGGSISGVRWSAEGIPDDVLLQCLIRVPRVHHGTLKIVCKKWREVVESDLFTIQREKEGKAEDWLYVVGGVRNLAGGASCNEEPIGEVLIPWMNLWEPFSCEGLHMGDNHLFDLSCAAIGSRLFIIGGFESRSAGSPSGSLKSNAVAMYDSCSQKWDHCAPMLCPREGFACSVIENKIYVAGGLSREAMLQSESGGRGMMRVTTAEVYDPITDQWSLIMPMREGRSCCAGAAVSGRFYVFGGFGVRSLLSSVEIFDPATGRWGSGKPMPSSSWVVAGCAVLEDRWVYVVAANYNSHELDRRRGQTAGMQMVLASYDVLEDEWIVIGGIPTDRLLVHHSNGMQWEDLTLGGCGVAAVESKVYVVGGSSPYDGAGLNTTMVYDPKANVRDSADRWYNGPWMRSRRHGLACTVIRR</sequence>
<organism evidence="5 6">
    <name type="scientific">Chara braunii</name>
    <name type="common">Braun's stonewort</name>
    <dbReference type="NCBI Taxonomy" id="69332"/>
    <lineage>
        <taxon>Eukaryota</taxon>
        <taxon>Viridiplantae</taxon>
        <taxon>Streptophyta</taxon>
        <taxon>Charophyceae</taxon>
        <taxon>Charales</taxon>
        <taxon>Characeae</taxon>
        <taxon>Chara</taxon>
    </lineage>
</organism>
<dbReference type="SMART" id="SM00256">
    <property type="entry name" value="FBOX"/>
    <property type="match status" value="1"/>
</dbReference>
<evidence type="ECO:0000313" key="6">
    <source>
        <dbReference type="Proteomes" id="UP000265515"/>
    </source>
</evidence>
<dbReference type="InterPro" id="IPR015915">
    <property type="entry name" value="Kelch-typ_b-propeller"/>
</dbReference>
<accession>A0A388LMY0</accession>
<protein>
    <recommendedName>
        <fullName evidence="4">F-box domain-containing protein</fullName>
    </recommendedName>
</protein>
<keyword evidence="1" id="KW-0880">Kelch repeat</keyword>
<dbReference type="CDD" id="cd22152">
    <property type="entry name" value="F-box_AtAFR-like"/>
    <property type="match status" value="1"/>
</dbReference>
<dbReference type="Proteomes" id="UP000265515">
    <property type="component" value="Unassembled WGS sequence"/>
</dbReference>
<keyword evidence="2" id="KW-0677">Repeat</keyword>
<proteinExistence type="predicted"/>
<dbReference type="SUPFAM" id="SSF117281">
    <property type="entry name" value="Kelch motif"/>
    <property type="match status" value="2"/>
</dbReference>
<dbReference type="InterPro" id="IPR001810">
    <property type="entry name" value="F-box_dom"/>
</dbReference>
<dbReference type="PANTHER" id="PTHR46344:SF27">
    <property type="entry name" value="KELCH REPEAT SUPERFAMILY PROTEIN"/>
    <property type="match status" value="1"/>
</dbReference>
<comment type="caution">
    <text evidence="5">The sequence shown here is derived from an EMBL/GenBank/DDBJ whole genome shotgun (WGS) entry which is preliminary data.</text>
</comment>
<keyword evidence="6" id="KW-1185">Reference proteome</keyword>
<name>A0A388LMY0_CHABU</name>
<reference evidence="5 6" key="1">
    <citation type="journal article" date="2018" name="Cell">
        <title>The Chara Genome: Secondary Complexity and Implications for Plant Terrestrialization.</title>
        <authorList>
            <person name="Nishiyama T."/>
            <person name="Sakayama H."/>
            <person name="Vries J.D."/>
            <person name="Buschmann H."/>
            <person name="Saint-Marcoux D."/>
            <person name="Ullrich K.K."/>
            <person name="Haas F.B."/>
            <person name="Vanderstraeten L."/>
            <person name="Becker D."/>
            <person name="Lang D."/>
            <person name="Vosolsobe S."/>
            <person name="Rombauts S."/>
            <person name="Wilhelmsson P.K.I."/>
            <person name="Janitza P."/>
            <person name="Kern R."/>
            <person name="Heyl A."/>
            <person name="Rumpler F."/>
            <person name="Villalobos L.I.A.C."/>
            <person name="Clay J.M."/>
            <person name="Skokan R."/>
            <person name="Toyoda A."/>
            <person name="Suzuki Y."/>
            <person name="Kagoshima H."/>
            <person name="Schijlen E."/>
            <person name="Tajeshwar N."/>
            <person name="Catarino B."/>
            <person name="Hetherington A.J."/>
            <person name="Saltykova A."/>
            <person name="Bonnot C."/>
            <person name="Breuninger H."/>
            <person name="Symeonidi A."/>
            <person name="Radhakrishnan G.V."/>
            <person name="Van Nieuwerburgh F."/>
            <person name="Deforce D."/>
            <person name="Chang C."/>
            <person name="Karol K.G."/>
            <person name="Hedrich R."/>
            <person name="Ulvskov P."/>
            <person name="Glockner G."/>
            <person name="Delwiche C.F."/>
            <person name="Petrasek J."/>
            <person name="Van de Peer Y."/>
            <person name="Friml J."/>
            <person name="Beilby M."/>
            <person name="Dolan L."/>
            <person name="Kohara Y."/>
            <person name="Sugano S."/>
            <person name="Fujiyama A."/>
            <person name="Delaux P.-M."/>
            <person name="Quint M."/>
            <person name="TheiBen G."/>
            <person name="Hagemann M."/>
            <person name="Harholt J."/>
            <person name="Dunand C."/>
            <person name="Zachgo S."/>
            <person name="Langdale J."/>
            <person name="Maumus F."/>
            <person name="Straeten D.V.D."/>
            <person name="Gould S.B."/>
            <person name="Rensing S.A."/>
        </authorList>
    </citation>
    <scope>NUCLEOTIDE SEQUENCE [LARGE SCALE GENOMIC DNA]</scope>
    <source>
        <strain evidence="5 6">S276</strain>
    </source>
</reference>
<feature type="domain" description="F-box" evidence="4">
    <location>
        <begin position="45"/>
        <end position="85"/>
    </location>
</feature>
<evidence type="ECO:0000256" key="2">
    <source>
        <dbReference type="ARBA" id="ARBA00022737"/>
    </source>
</evidence>
<gene>
    <name evidence="5" type="ORF">CBR_g37301</name>
</gene>
<evidence type="ECO:0000259" key="4">
    <source>
        <dbReference type="SMART" id="SM00256"/>
    </source>
</evidence>
<dbReference type="InterPro" id="IPR006652">
    <property type="entry name" value="Kelch_1"/>
</dbReference>
<dbReference type="PANTHER" id="PTHR46344">
    <property type="entry name" value="OS02G0202900 PROTEIN"/>
    <property type="match status" value="1"/>
</dbReference>
<evidence type="ECO:0000313" key="5">
    <source>
        <dbReference type="EMBL" id="GBG83583.1"/>
    </source>
</evidence>
<evidence type="ECO:0000256" key="1">
    <source>
        <dbReference type="ARBA" id="ARBA00022441"/>
    </source>
</evidence>
<feature type="region of interest" description="Disordered" evidence="3">
    <location>
        <begin position="1"/>
        <end position="23"/>
    </location>
</feature>
<dbReference type="OMA" id="YESERNV"/>
<dbReference type="EMBL" id="BFEA01000444">
    <property type="protein sequence ID" value="GBG83583.1"/>
    <property type="molecule type" value="Genomic_DNA"/>
</dbReference>
<dbReference type="STRING" id="69332.A0A388LMY0"/>
<dbReference type="SUPFAM" id="SSF81383">
    <property type="entry name" value="F-box domain"/>
    <property type="match status" value="1"/>
</dbReference>
<dbReference type="SMART" id="SM00612">
    <property type="entry name" value="Kelch"/>
    <property type="match status" value="4"/>
</dbReference>
<dbReference type="Pfam" id="PF24681">
    <property type="entry name" value="Kelch_KLHDC2_KLHL20_DRC7"/>
    <property type="match status" value="1"/>
</dbReference>
<evidence type="ECO:0000256" key="3">
    <source>
        <dbReference type="SAM" id="MobiDB-lite"/>
    </source>
</evidence>
<dbReference type="OrthoDB" id="45365at2759"/>
<dbReference type="Gene3D" id="2.120.10.80">
    <property type="entry name" value="Kelch-type beta propeller"/>
    <property type="match status" value="1"/>
</dbReference>